<sequence>MGIPDMNIEQGSTGQRRHNSEHVRDTHVFKDLSVDYGLASGVQGSRSHPMMVGLS</sequence>
<organism evidence="2 3">
    <name type="scientific">Agrobacterium rubi TR3 = NBRC 13261</name>
    <dbReference type="NCBI Taxonomy" id="1368415"/>
    <lineage>
        <taxon>Bacteria</taxon>
        <taxon>Pseudomonadati</taxon>
        <taxon>Pseudomonadota</taxon>
        <taxon>Alphaproteobacteria</taxon>
        <taxon>Hyphomicrobiales</taxon>
        <taxon>Rhizobiaceae</taxon>
        <taxon>Rhizobium/Agrobacterium group</taxon>
        <taxon>Agrobacterium</taxon>
    </lineage>
</organism>
<name>A0A081CZN8_9HYPH</name>
<feature type="region of interest" description="Disordered" evidence="1">
    <location>
        <begin position="1"/>
        <end position="22"/>
    </location>
</feature>
<comment type="caution">
    <text evidence="2">The sequence shown here is derived from an EMBL/GenBank/DDBJ whole genome shotgun (WGS) entry which is preliminary data.</text>
</comment>
<gene>
    <name evidence="2" type="ORF">RRU01S_24_00110</name>
</gene>
<proteinExistence type="predicted"/>
<reference evidence="2 3" key="1">
    <citation type="submission" date="2014-08" db="EMBL/GenBank/DDBJ databases">
        <title>Whole genome shotgun sequence of Rhizobium rubi NBRC 13261.</title>
        <authorList>
            <person name="Katano-Makiyama Y."/>
            <person name="Hosoyama A."/>
            <person name="Hashimoto M."/>
            <person name="Hosoyama Y."/>
            <person name="Noguchi M."/>
            <person name="Tsuchikane K."/>
            <person name="Uohara A."/>
            <person name="Ohji S."/>
            <person name="Ichikawa N."/>
            <person name="Kimura A."/>
            <person name="Yamazoe A."/>
            <person name="Fujita N."/>
        </authorList>
    </citation>
    <scope>NUCLEOTIDE SEQUENCE [LARGE SCALE GENOMIC DNA]</scope>
    <source>
        <strain evidence="2 3">NBRC 13261</strain>
    </source>
</reference>
<evidence type="ECO:0000313" key="3">
    <source>
        <dbReference type="Proteomes" id="UP000028701"/>
    </source>
</evidence>
<evidence type="ECO:0000256" key="1">
    <source>
        <dbReference type="SAM" id="MobiDB-lite"/>
    </source>
</evidence>
<accession>A0A081CZN8</accession>
<evidence type="ECO:0000313" key="2">
    <source>
        <dbReference type="EMBL" id="GAK72134.1"/>
    </source>
</evidence>
<dbReference type="AlphaFoldDB" id="A0A081CZN8"/>
<protein>
    <submittedName>
        <fullName evidence="2">Uncharacterized protein</fullName>
    </submittedName>
</protein>
<dbReference type="Proteomes" id="UP000028701">
    <property type="component" value="Unassembled WGS sequence"/>
</dbReference>
<dbReference type="EMBL" id="BBJU01000024">
    <property type="protein sequence ID" value="GAK72134.1"/>
    <property type="molecule type" value="Genomic_DNA"/>
</dbReference>